<protein>
    <recommendedName>
        <fullName evidence="5 6">Cell division protein FtsA</fullName>
    </recommendedName>
</protein>
<dbReference type="Gene3D" id="3.30.420.40">
    <property type="match status" value="2"/>
</dbReference>
<evidence type="ECO:0000256" key="6">
    <source>
        <dbReference type="PIRNR" id="PIRNR003101"/>
    </source>
</evidence>
<dbReference type="PANTHER" id="PTHR32432:SF4">
    <property type="entry name" value="CELL DIVISION PROTEIN FTSA"/>
    <property type="match status" value="1"/>
</dbReference>
<keyword evidence="2 5" id="KW-0132">Cell division</keyword>
<comment type="subunit">
    <text evidence="5">Self-interacts. Interacts with FtsZ.</text>
</comment>
<dbReference type="CDD" id="cd24048">
    <property type="entry name" value="ASKHA_NBD_FtsA"/>
    <property type="match status" value="1"/>
</dbReference>
<dbReference type="GO" id="GO:0032153">
    <property type="term" value="C:cell division site"/>
    <property type="evidence" value="ECO:0007669"/>
    <property type="project" value="UniProtKB-UniRule"/>
</dbReference>
<keyword evidence="4 5" id="KW-0131">Cell cycle</keyword>
<dbReference type="STRING" id="1120989.SAMN02745227_00252"/>
<evidence type="ECO:0000313" key="8">
    <source>
        <dbReference type="EMBL" id="SHJ62451.1"/>
    </source>
</evidence>
<keyword evidence="9" id="KW-1185">Reference proteome</keyword>
<dbReference type="AlphaFoldDB" id="A0A1M6KU08"/>
<gene>
    <name evidence="5" type="primary">ftsA</name>
    <name evidence="8" type="ORF">SAMN02745227_00252</name>
</gene>
<proteinExistence type="inferred from homology"/>
<comment type="similarity">
    <text evidence="5 6">Belongs to the FtsA/MreB family.</text>
</comment>
<dbReference type="GO" id="GO:0043093">
    <property type="term" value="P:FtsZ-dependent cytokinesis"/>
    <property type="evidence" value="ECO:0007669"/>
    <property type="project" value="UniProtKB-UniRule"/>
</dbReference>
<dbReference type="InterPro" id="IPR003494">
    <property type="entry name" value="SHS2_FtsA"/>
</dbReference>
<comment type="function">
    <text evidence="5 6">Cell division protein that is involved in the assembly of the Z ring. May serve as a membrane anchor for the Z ring.</text>
</comment>
<dbReference type="SUPFAM" id="SSF53067">
    <property type="entry name" value="Actin-like ATPase domain"/>
    <property type="match status" value="2"/>
</dbReference>
<dbReference type="NCBIfam" id="TIGR01174">
    <property type="entry name" value="ftsA"/>
    <property type="match status" value="1"/>
</dbReference>
<feature type="domain" description="SHS2" evidence="7">
    <location>
        <begin position="24"/>
        <end position="212"/>
    </location>
</feature>
<evidence type="ECO:0000256" key="5">
    <source>
        <dbReference type="HAMAP-Rule" id="MF_02033"/>
    </source>
</evidence>
<evidence type="ECO:0000313" key="9">
    <source>
        <dbReference type="Proteomes" id="UP000243547"/>
    </source>
</evidence>
<accession>A0A1M6KU08</accession>
<dbReference type="GO" id="GO:0009898">
    <property type="term" value="C:cytoplasmic side of plasma membrane"/>
    <property type="evidence" value="ECO:0007669"/>
    <property type="project" value="UniProtKB-UniRule"/>
</dbReference>
<dbReference type="Pfam" id="PF14450">
    <property type="entry name" value="FtsA"/>
    <property type="match status" value="2"/>
</dbReference>
<dbReference type="HAMAP" id="MF_02033">
    <property type="entry name" value="FtsA"/>
    <property type="match status" value="1"/>
</dbReference>
<sequence>MLNLIYVNFIYPGEVNGLPQKRIITSLDIGTSTTKVIVGELDRDGNVNIIGIGQSKSLGLRKGTIVDLDSTVRSIVEAVQQAERMIGIEIPSVFVGIPAAHVQMLKNRGVVAVSGEDKEITEYDYERVLQAAKVVAIPPEREIIQTIPLNFIVDGYDGIKDPVGMIGVRLEVEALILTATSTVLRNIKKCVERAGLTVENFILNTLAAGEVALSADEKELGAILVDIGGGTTELAIFQNSNLVDKIVLPIGGDHITSDISKGLRIPLVEGEKIKLRYGSALYRDEERSFEITTVGKEKVSVSTQKLTDIIEPRVQEIFYLIKKELLKLGYNEVLPGGIVLTGGVAALPGIAEVAQAQLGGNVRIYQPQFIGVADPSFSTGTGIIEYVKNNDLQGSVPVKSNKVIGFGLLAKLKELFNDFFR</sequence>
<dbReference type="Pfam" id="PF02491">
    <property type="entry name" value="SHS2_FTSA"/>
    <property type="match status" value="1"/>
</dbReference>
<reference evidence="9" key="1">
    <citation type="submission" date="2016-11" db="EMBL/GenBank/DDBJ databases">
        <authorList>
            <person name="Varghese N."/>
            <person name="Submissions S."/>
        </authorList>
    </citation>
    <scope>NUCLEOTIDE SEQUENCE [LARGE SCALE GENOMIC DNA]</scope>
    <source>
        <strain evidence="9">DSM 14826</strain>
    </source>
</reference>
<keyword evidence="3 5" id="KW-0472">Membrane</keyword>
<evidence type="ECO:0000259" key="7">
    <source>
        <dbReference type="SMART" id="SM00842"/>
    </source>
</evidence>
<evidence type="ECO:0000256" key="1">
    <source>
        <dbReference type="ARBA" id="ARBA00022475"/>
    </source>
</evidence>
<keyword evidence="1 5" id="KW-1003">Cell membrane</keyword>
<comment type="subcellular location">
    <subcellularLocation>
        <location evidence="5">Cell membrane</location>
        <topology evidence="5">Peripheral membrane protein</topology>
        <orientation evidence="5">Cytoplasmic side</orientation>
    </subcellularLocation>
    <text evidence="5">Localizes to the Z ring in an FtsZ-dependent manner. Targeted to the membrane through a conserved C-terminal amphipathic helix.</text>
</comment>
<dbReference type="InterPro" id="IPR020823">
    <property type="entry name" value="Cell_div_FtsA"/>
</dbReference>
<dbReference type="InterPro" id="IPR043129">
    <property type="entry name" value="ATPase_NBD"/>
</dbReference>
<evidence type="ECO:0000256" key="2">
    <source>
        <dbReference type="ARBA" id="ARBA00022618"/>
    </source>
</evidence>
<dbReference type="SMART" id="SM00842">
    <property type="entry name" value="FtsA"/>
    <property type="match status" value="1"/>
</dbReference>
<dbReference type="PANTHER" id="PTHR32432">
    <property type="entry name" value="CELL DIVISION PROTEIN FTSA-RELATED"/>
    <property type="match status" value="1"/>
</dbReference>
<organism evidence="8 9">
    <name type="scientific">Anaerobranca californiensis DSM 14826</name>
    <dbReference type="NCBI Taxonomy" id="1120989"/>
    <lineage>
        <taxon>Bacteria</taxon>
        <taxon>Bacillati</taxon>
        <taxon>Bacillota</taxon>
        <taxon>Clostridia</taxon>
        <taxon>Eubacteriales</taxon>
        <taxon>Proteinivoracaceae</taxon>
        <taxon>Anaerobranca</taxon>
    </lineage>
</organism>
<evidence type="ECO:0000256" key="4">
    <source>
        <dbReference type="ARBA" id="ARBA00023306"/>
    </source>
</evidence>
<dbReference type="InterPro" id="IPR050696">
    <property type="entry name" value="FtsA/MreB"/>
</dbReference>
<dbReference type="EMBL" id="FRAI01000005">
    <property type="protein sequence ID" value="SHJ62451.1"/>
    <property type="molecule type" value="Genomic_DNA"/>
</dbReference>
<evidence type="ECO:0000256" key="3">
    <source>
        <dbReference type="ARBA" id="ARBA00023136"/>
    </source>
</evidence>
<dbReference type="PIRSF" id="PIRSF003101">
    <property type="entry name" value="FtsA"/>
    <property type="match status" value="1"/>
</dbReference>
<dbReference type="Proteomes" id="UP000243547">
    <property type="component" value="Unassembled WGS sequence"/>
</dbReference>
<name>A0A1M6KU08_9FIRM</name>
<dbReference type="Gene3D" id="3.30.1490.110">
    <property type="match status" value="1"/>
</dbReference>